<dbReference type="KEGG" id="pbu:L21SP3_00959"/>
<dbReference type="Pfam" id="PF00132">
    <property type="entry name" value="Hexapep"/>
    <property type="match status" value="1"/>
</dbReference>
<keyword evidence="2 3" id="KW-0808">Transferase</keyword>
<name>A0A1Q2HNU2_9BACT</name>
<dbReference type="PANTHER" id="PTHR23416">
    <property type="entry name" value="SIALIC ACID SYNTHASE-RELATED"/>
    <property type="match status" value="1"/>
</dbReference>
<keyword evidence="4" id="KW-1185">Reference proteome</keyword>
<protein>
    <submittedName>
        <fullName evidence="3">Maltose O-acetyltransferase</fullName>
        <ecNumber evidence="3">2.3.1.79</ecNumber>
    </submittedName>
</protein>
<dbReference type="GO" id="GO:0008925">
    <property type="term" value="F:maltose O-acetyltransferase activity"/>
    <property type="evidence" value="ECO:0007669"/>
    <property type="project" value="UniProtKB-EC"/>
</dbReference>
<dbReference type="EMBL" id="CP019633">
    <property type="protein sequence ID" value="AQQ09159.1"/>
    <property type="molecule type" value="Genomic_DNA"/>
</dbReference>
<sequence length="192" mass="20267">MDIYNNLVYQKILSLRGIKLGAKTSFIGSPIISKVKDSNIELGEGVILCSRPQYTALGCSHPVVIRAMKSGALIKIGDRVRVSGLSICAAEIITIGDRCVIGSDSMIVDTDFHSIDPAKRSSKDDFENAKSSPVVIGNDVFIGANCAVLKGSTIGNYAVIGANSVVTKDVPEGTVFAGNPAKKIANIKEVIK</sequence>
<evidence type="ECO:0000256" key="1">
    <source>
        <dbReference type="ARBA" id="ARBA00007274"/>
    </source>
</evidence>
<proteinExistence type="inferred from homology"/>
<evidence type="ECO:0000256" key="2">
    <source>
        <dbReference type="ARBA" id="ARBA00022679"/>
    </source>
</evidence>
<dbReference type="STRING" id="1940790.L21SP3_00959"/>
<reference evidence="4" key="1">
    <citation type="submission" date="2017-02" db="EMBL/GenBank/DDBJ databases">
        <title>Comparative genomics and description of representatives of a novel lineage of planctomycetes thriving in anoxic sediments.</title>
        <authorList>
            <person name="Spring S."/>
            <person name="Bunk B."/>
            <person name="Sproer C."/>
            <person name="Klenk H.-P."/>
        </authorList>
    </citation>
    <scope>NUCLEOTIDE SEQUENCE [LARGE SCALE GENOMIC DNA]</scope>
    <source>
        <strain evidence="4">L21-RPul-D3</strain>
    </source>
</reference>
<evidence type="ECO:0000313" key="4">
    <source>
        <dbReference type="Proteomes" id="UP000188273"/>
    </source>
</evidence>
<keyword evidence="3" id="KW-0012">Acyltransferase</keyword>
<dbReference type="InterPro" id="IPR051159">
    <property type="entry name" value="Hexapeptide_acetyltransf"/>
</dbReference>
<dbReference type="InterPro" id="IPR011004">
    <property type="entry name" value="Trimer_LpxA-like_sf"/>
</dbReference>
<dbReference type="SUPFAM" id="SSF51161">
    <property type="entry name" value="Trimeric LpxA-like enzymes"/>
    <property type="match status" value="1"/>
</dbReference>
<dbReference type="OrthoDB" id="285017at2"/>
<evidence type="ECO:0000313" key="3">
    <source>
        <dbReference type="EMBL" id="AQQ09159.1"/>
    </source>
</evidence>
<dbReference type="GO" id="GO:0005829">
    <property type="term" value="C:cytosol"/>
    <property type="evidence" value="ECO:0007669"/>
    <property type="project" value="TreeGrafter"/>
</dbReference>
<organism evidence="3 4">
    <name type="scientific">Sedimentisphaera cyanobacteriorum</name>
    <dbReference type="NCBI Taxonomy" id="1940790"/>
    <lineage>
        <taxon>Bacteria</taxon>
        <taxon>Pseudomonadati</taxon>
        <taxon>Planctomycetota</taxon>
        <taxon>Phycisphaerae</taxon>
        <taxon>Sedimentisphaerales</taxon>
        <taxon>Sedimentisphaeraceae</taxon>
        <taxon>Sedimentisphaera</taxon>
    </lineage>
</organism>
<dbReference type="PANTHER" id="PTHR23416:SF23">
    <property type="entry name" value="ACETYLTRANSFERASE C18B11.09C-RELATED"/>
    <property type="match status" value="1"/>
</dbReference>
<gene>
    <name evidence="3" type="primary">maa_1</name>
    <name evidence="3" type="ORF">L21SP3_00959</name>
</gene>
<dbReference type="AlphaFoldDB" id="A0A1Q2HNU2"/>
<dbReference type="CDD" id="cd04647">
    <property type="entry name" value="LbH_MAT_like"/>
    <property type="match status" value="1"/>
</dbReference>
<dbReference type="Pfam" id="PF14602">
    <property type="entry name" value="Hexapep_2"/>
    <property type="match status" value="1"/>
</dbReference>
<comment type="similarity">
    <text evidence="1">Belongs to the transferase hexapeptide repeat family.</text>
</comment>
<dbReference type="RefSeq" id="WP_077539658.1">
    <property type="nucleotide sequence ID" value="NZ_CP019633.1"/>
</dbReference>
<dbReference type="InterPro" id="IPR001451">
    <property type="entry name" value="Hexapep"/>
</dbReference>
<dbReference type="Proteomes" id="UP000188273">
    <property type="component" value="Chromosome"/>
</dbReference>
<accession>A0A1Q2HNU2</accession>
<dbReference type="Gene3D" id="2.160.10.10">
    <property type="entry name" value="Hexapeptide repeat proteins"/>
    <property type="match status" value="1"/>
</dbReference>
<dbReference type="EC" id="2.3.1.79" evidence="3"/>